<dbReference type="Proteomes" id="UP000805704">
    <property type="component" value="Chromosome 20"/>
</dbReference>
<comment type="caution">
    <text evidence="1">The sequence shown here is derived from an EMBL/GenBank/DDBJ whole genome shotgun (WGS) entry which is preliminary data.</text>
</comment>
<keyword evidence="2" id="KW-1185">Reference proteome</keyword>
<name>A0ACB7EXK5_NIBAL</name>
<organism evidence="1 2">
    <name type="scientific">Nibea albiflora</name>
    <name type="common">Yellow drum</name>
    <name type="synonym">Corvina albiflora</name>
    <dbReference type="NCBI Taxonomy" id="240163"/>
    <lineage>
        <taxon>Eukaryota</taxon>
        <taxon>Metazoa</taxon>
        <taxon>Chordata</taxon>
        <taxon>Craniata</taxon>
        <taxon>Vertebrata</taxon>
        <taxon>Euteleostomi</taxon>
        <taxon>Actinopterygii</taxon>
        <taxon>Neopterygii</taxon>
        <taxon>Teleostei</taxon>
        <taxon>Neoteleostei</taxon>
        <taxon>Acanthomorphata</taxon>
        <taxon>Eupercaria</taxon>
        <taxon>Sciaenidae</taxon>
        <taxon>Nibea</taxon>
    </lineage>
</organism>
<evidence type="ECO:0000313" key="2">
    <source>
        <dbReference type="Proteomes" id="UP000805704"/>
    </source>
</evidence>
<gene>
    <name evidence="1" type="primary">RGL3</name>
    <name evidence="1" type="ORF">GBF38_022614</name>
</gene>
<sequence length="640" mass="72214">YFYDPQNPVQEWGEECEDGAVYGITLRREPVPSSNPAETNPCCAFVQYRTCKVRRLKAATLNLLVNHLLDPCCQEQDYGRILLSTYRTFMGTSELIEMLFQRDNAAADLDNSECYTSPLLAFVQTWLDEYSEDFRDPPLHTALRLLLDHLRISSAVHDNMRSQPNFCSLAAQTEALLKRFQKEEAETNVSPGQADVEQAEEGSGDEDSGCENSLDQGGIMDFSAAAIAEQLTRMDSALFVNVVPYQCLGCVWSQRDKKENMSPTIRATIAQFNAITNQVIMSLLCQPTDTTSSPTSSQRPPTTPAQRARIIEKWIRVAQDCRRLKNFSSLRAILSALQSNAVYRLRKTWAAVSRDSMAMFDNLWETFPDENCVLTNRELLVESTSSGVIPYLGTYLTVLTMLDTALPDTVEGGLINFEKRRREFEVLSQIRVLQASCSQYNLPHHPRIAAWLQGHKLLTDQESYELSRQLEPPEDLCSPTPWSHRTLTKKLSSRTPVLQPQSCGGARPKPATSSHHKRSVSMTSLPVYNRQVADSCIVRVSVDLGHNNGNMYKSILLTSQDKTAQVIQRALEKHHLEHMNWRDFTLTQVISQGRELLIPDKANVFYAMSTTANFDFVLRQFSKGQKKPLTATSSLGRYTK</sequence>
<accession>A0ACB7EXK5</accession>
<protein>
    <submittedName>
        <fullName evidence="1">Ral guanine nucleotide dissociation stimulator-like 3</fullName>
    </submittedName>
</protein>
<proteinExistence type="predicted"/>
<evidence type="ECO:0000313" key="1">
    <source>
        <dbReference type="EMBL" id="KAG8006664.1"/>
    </source>
</evidence>
<dbReference type="EMBL" id="CM024808">
    <property type="protein sequence ID" value="KAG8006664.1"/>
    <property type="molecule type" value="Genomic_DNA"/>
</dbReference>
<feature type="non-terminal residue" evidence="1">
    <location>
        <position position="1"/>
    </location>
</feature>
<reference evidence="1" key="1">
    <citation type="submission" date="2020-04" db="EMBL/GenBank/DDBJ databases">
        <title>A chromosome-scale assembly and high-density genetic map of the yellow drum (Nibea albiflora) genome.</title>
        <authorList>
            <person name="Xu D."/>
            <person name="Zhang W."/>
            <person name="Chen R."/>
            <person name="Tan P."/>
            <person name="Wang L."/>
            <person name="Song H."/>
            <person name="Tian L."/>
            <person name="Zhu Q."/>
            <person name="Wang B."/>
        </authorList>
    </citation>
    <scope>NUCLEOTIDE SEQUENCE</scope>
    <source>
        <strain evidence="1">ZJHYS-2018</strain>
    </source>
</reference>